<accession>A0A8S5N920</accession>
<proteinExistence type="predicted"/>
<organism evidence="1">
    <name type="scientific">Myoviridae sp. ctHaT25</name>
    <dbReference type="NCBI Taxonomy" id="2826635"/>
    <lineage>
        <taxon>Viruses</taxon>
        <taxon>Duplodnaviria</taxon>
        <taxon>Heunggongvirae</taxon>
        <taxon>Uroviricota</taxon>
        <taxon>Caudoviricetes</taxon>
    </lineage>
</organism>
<name>A0A8S5N920_9CAUD</name>
<reference evidence="1" key="1">
    <citation type="journal article" date="2021" name="Proc. Natl. Acad. Sci. U.S.A.">
        <title>A Catalog of Tens of Thousands of Viruses from Human Metagenomes Reveals Hidden Associations with Chronic Diseases.</title>
        <authorList>
            <person name="Tisza M.J."/>
            <person name="Buck C.B."/>
        </authorList>
    </citation>
    <scope>NUCLEOTIDE SEQUENCE</scope>
    <source>
        <strain evidence="1">CtHaT25</strain>
    </source>
</reference>
<dbReference type="EMBL" id="BK015105">
    <property type="protein sequence ID" value="DAD91182.1"/>
    <property type="molecule type" value="Genomic_DNA"/>
</dbReference>
<protein>
    <submittedName>
        <fullName evidence="1">Uncharacterized protein</fullName>
    </submittedName>
</protein>
<evidence type="ECO:0000313" key="1">
    <source>
        <dbReference type="EMBL" id="DAD91182.1"/>
    </source>
</evidence>
<sequence length="175" mass="20415">MDFLEIRLRIDKNPLRATHRHLVRIVDFKVFPGRTGDDSLAAVMSGASICEQLKILNGFIQHRGLFGRSRFRGIDPDKFLQSEYRLLFKPLHFDAPIYKFDRREYGRTGSRVFWTARPPPLSGSSVLGVQGAPRHLQAEFCVRELQYVKCILGQRRGSYRNNLRRPKLEVVWMNR</sequence>